<dbReference type="STRING" id="343509.SG0640"/>
<feature type="transmembrane region" description="Helical" evidence="9">
    <location>
        <begin position="120"/>
        <end position="139"/>
    </location>
</feature>
<keyword evidence="7 9" id="KW-1133">Transmembrane helix</keyword>
<accession>Q2NVB0</accession>
<dbReference type="EMBL" id="AP008232">
    <property type="protein sequence ID" value="BAE73915.1"/>
    <property type="molecule type" value="Genomic_DNA"/>
</dbReference>
<feature type="transmembrane region" description="Helical" evidence="9">
    <location>
        <begin position="347"/>
        <end position="365"/>
    </location>
</feature>
<feature type="transmembrane region" description="Helical" evidence="9">
    <location>
        <begin position="370"/>
        <end position="389"/>
    </location>
</feature>
<feature type="transmembrane region" description="Helical" evidence="9">
    <location>
        <begin position="318"/>
        <end position="341"/>
    </location>
</feature>
<dbReference type="OrthoDB" id="9783920at2"/>
<organism evidence="10 12">
    <name type="scientific">Sodalis glossinidius (strain morsitans)</name>
    <dbReference type="NCBI Taxonomy" id="343509"/>
    <lineage>
        <taxon>Bacteria</taxon>
        <taxon>Pseudomonadati</taxon>
        <taxon>Pseudomonadota</taxon>
        <taxon>Gammaproteobacteria</taxon>
        <taxon>Enterobacterales</taxon>
        <taxon>Bruguierivoracaceae</taxon>
        <taxon>Sodalis</taxon>
    </lineage>
</organism>
<evidence type="ECO:0000256" key="3">
    <source>
        <dbReference type="ARBA" id="ARBA00022448"/>
    </source>
</evidence>
<dbReference type="PANTHER" id="PTHR30588">
    <property type="entry name" value="BRANCHED-CHAIN AMINO ACID TRANSPORT SYSTEM 2 CARRIER PROTEIN"/>
    <property type="match status" value="1"/>
</dbReference>
<evidence type="ECO:0000256" key="9">
    <source>
        <dbReference type="RuleBase" id="RU362122"/>
    </source>
</evidence>
<reference evidence="10 12" key="1">
    <citation type="journal article" date="2006" name="Genome Res.">
        <title>Massive genome erosion and functional adaptations provide insights into the symbiotic lifestyle of Sodalis glossinidius in the tsetse host.</title>
        <authorList>
            <person name="Toh H."/>
            <person name="Weiss B.L."/>
            <person name="Perkin S.A.H."/>
            <person name="Yamashita A."/>
            <person name="Oshima K."/>
            <person name="Hattori M."/>
            <person name="Aksoy S."/>
        </authorList>
    </citation>
    <scope>NUCLEOTIDE SEQUENCE [LARGE SCALE GENOMIC DNA]</scope>
    <source>
        <strain evidence="10">Morsitans</strain>
        <strain evidence="12">morsitans</strain>
    </source>
</reference>
<dbReference type="GO" id="GO:0015188">
    <property type="term" value="F:L-isoleucine transmembrane transporter activity"/>
    <property type="evidence" value="ECO:0007669"/>
    <property type="project" value="TreeGrafter"/>
</dbReference>
<feature type="transmembrane region" description="Helical" evidence="9">
    <location>
        <begin position="282"/>
        <end position="306"/>
    </location>
</feature>
<feature type="transmembrane region" description="Helical" evidence="9">
    <location>
        <begin position="41"/>
        <end position="63"/>
    </location>
</feature>
<dbReference type="EMBL" id="LN854557">
    <property type="protein sequence ID" value="CRL44382.1"/>
    <property type="molecule type" value="Genomic_DNA"/>
</dbReference>
<keyword evidence="8 9" id="KW-0472">Membrane</keyword>
<gene>
    <name evidence="11" type="primary">brnQ</name>
    <name evidence="10" type="ordered locus">SG0640</name>
    <name evidence="11" type="ORF">SGGMMB4_01485</name>
</gene>
<evidence type="ECO:0000256" key="7">
    <source>
        <dbReference type="ARBA" id="ARBA00022989"/>
    </source>
</evidence>
<dbReference type="Proteomes" id="UP000245838">
    <property type="component" value="Chromosome sggmmb4_Chromosome"/>
</dbReference>
<dbReference type="KEGG" id="sgl:SG0640"/>
<dbReference type="GO" id="GO:0005304">
    <property type="term" value="F:L-valine transmembrane transporter activity"/>
    <property type="evidence" value="ECO:0007669"/>
    <property type="project" value="TreeGrafter"/>
</dbReference>
<dbReference type="GO" id="GO:0005886">
    <property type="term" value="C:plasma membrane"/>
    <property type="evidence" value="ECO:0007669"/>
    <property type="project" value="UniProtKB-SubCell"/>
</dbReference>
<evidence type="ECO:0000256" key="5">
    <source>
        <dbReference type="ARBA" id="ARBA00022692"/>
    </source>
</evidence>
<dbReference type="InterPro" id="IPR004685">
    <property type="entry name" value="Brnchd-chn_aa_trnsp_Livcs"/>
</dbReference>
<dbReference type="GO" id="GO:0015190">
    <property type="term" value="F:L-leucine transmembrane transporter activity"/>
    <property type="evidence" value="ECO:0007669"/>
    <property type="project" value="TreeGrafter"/>
</dbReference>
<feature type="transmembrane region" description="Helical" evidence="9">
    <location>
        <begin position="12"/>
        <end position="29"/>
    </location>
</feature>
<dbReference type="GO" id="GO:0015818">
    <property type="term" value="P:isoleucine transport"/>
    <property type="evidence" value="ECO:0007669"/>
    <property type="project" value="TreeGrafter"/>
</dbReference>
<evidence type="ECO:0000313" key="13">
    <source>
        <dbReference type="Proteomes" id="UP000245838"/>
    </source>
</evidence>
<reference evidence="11 13" key="2">
    <citation type="submission" date="2015-05" db="EMBL/GenBank/DDBJ databases">
        <authorList>
            <person name="Goodhead I."/>
        </authorList>
    </citation>
    <scope>NUCLEOTIDE SEQUENCE [LARGE SCALE GENOMIC DNA]</scope>
    <source>
        <strain evidence="11">B4</strain>
        <strain evidence="13">morsitans</strain>
    </source>
</reference>
<feature type="transmembrane region" description="Helical" evidence="9">
    <location>
        <begin position="191"/>
        <end position="212"/>
    </location>
</feature>
<dbReference type="NCBIfam" id="TIGR00796">
    <property type="entry name" value="livcs"/>
    <property type="match status" value="1"/>
</dbReference>
<dbReference type="Pfam" id="PF05525">
    <property type="entry name" value="Branch_AA_trans"/>
    <property type="match status" value="1"/>
</dbReference>
<evidence type="ECO:0000256" key="6">
    <source>
        <dbReference type="ARBA" id="ARBA00022970"/>
    </source>
</evidence>
<dbReference type="AlphaFoldDB" id="Q2NVB0"/>
<keyword evidence="3 9" id="KW-0813">Transport</keyword>
<evidence type="ECO:0000313" key="10">
    <source>
        <dbReference type="EMBL" id="BAE73915.1"/>
    </source>
</evidence>
<feature type="transmembrane region" description="Helical" evidence="9">
    <location>
        <begin position="224"/>
        <end position="246"/>
    </location>
</feature>
<feature type="transmembrane region" description="Helical" evidence="9">
    <location>
        <begin position="83"/>
        <end position="100"/>
    </location>
</feature>
<dbReference type="Proteomes" id="UP000001932">
    <property type="component" value="Chromosome"/>
</dbReference>
<evidence type="ECO:0000256" key="2">
    <source>
        <dbReference type="ARBA" id="ARBA00008540"/>
    </source>
</evidence>
<protein>
    <recommendedName>
        <fullName evidence="9">Branched-chain amino acid transport system carrier protein</fullName>
    </recommendedName>
</protein>
<dbReference type="RefSeq" id="WP_011410393.1">
    <property type="nucleotide sequence ID" value="NC_007712.1"/>
</dbReference>
<proteinExistence type="inferred from homology"/>
<keyword evidence="6 9" id="KW-0029">Amino-acid transport</keyword>
<keyword evidence="12" id="KW-1185">Reference proteome</keyword>
<sequence length="438" mass="45748">MTKRLTSKDILALGFMTFALFVGAGNIIFPPMVGLQSGQHVWLAAAGFLITAVGLPVITVIALARVGGGIDALSSPIGQKAGLLLAVVCYLAVGPLFATPRTATVSFAVGVAPFAGNGELPLLVYSLIYFTLVIGISLYPGRLLDTVGHVLAPLKIIALAVLGMAAMLWPAGQPLPVAASYSHLPFSSGFVNGYLTMDTLGAMVFGIVIVNAARSRGVASAQLLTRYTIFAGLIAGIGLTAVYLTLFKLGSGSGVLVPEAQNGAEILHAYVQYTFGAAGSGFLTVLITVACLATAVGLTCACAEFFSAHTGIGYGKWVFLLGLFSMVVSNLGLSHLISISVPVLTAIYPPCIVLILLSFTLRWWYSSSRLVAPGMLVSLLFGCLDGIKVSAYPTLLPAWVERLPLSAQGLAWLPPTLVMLIVAAIYDQSRGRQQISVL</sequence>
<keyword evidence="5 9" id="KW-0812">Transmembrane</keyword>
<comment type="function">
    <text evidence="9">Component of the transport system for branched-chain amino acids.</text>
</comment>
<dbReference type="eggNOG" id="COG1114">
    <property type="taxonomic scope" value="Bacteria"/>
</dbReference>
<comment type="subcellular location">
    <subcellularLocation>
        <location evidence="9">Cell inner membrane</location>
        <topology evidence="9">Multi-pass membrane protein</topology>
    </subcellularLocation>
    <subcellularLocation>
        <location evidence="1">Cell membrane</location>
        <topology evidence="1">Multi-pass membrane protein</topology>
    </subcellularLocation>
</comment>
<evidence type="ECO:0000313" key="11">
    <source>
        <dbReference type="EMBL" id="CRL44382.1"/>
    </source>
</evidence>
<keyword evidence="4" id="KW-1003">Cell membrane</keyword>
<feature type="transmembrane region" description="Helical" evidence="9">
    <location>
        <begin position="151"/>
        <end position="171"/>
    </location>
</feature>
<evidence type="ECO:0000256" key="8">
    <source>
        <dbReference type="ARBA" id="ARBA00023136"/>
    </source>
</evidence>
<evidence type="ECO:0000256" key="1">
    <source>
        <dbReference type="ARBA" id="ARBA00004651"/>
    </source>
</evidence>
<evidence type="ECO:0000256" key="4">
    <source>
        <dbReference type="ARBA" id="ARBA00022475"/>
    </source>
</evidence>
<dbReference type="GO" id="GO:0015820">
    <property type="term" value="P:L-leucine transport"/>
    <property type="evidence" value="ECO:0007669"/>
    <property type="project" value="TreeGrafter"/>
</dbReference>
<comment type="similarity">
    <text evidence="2 9">Belongs to the branched chain amino acid transporter family.</text>
</comment>
<dbReference type="PANTHER" id="PTHR30588:SF0">
    <property type="entry name" value="BRANCHED-CHAIN AMINO ACID PERMEASE BRNQ"/>
    <property type="match status" value="1"/>
</dbReference>
<evidence type="ECO:0000313" key="12">
    <source>
        <dbReference type="Proteomes" id="UP000001932"/>
    </source>
</evidence>
<name>Q2NVB0_SODGM</name>
<dbReference type="HOGENOM" id="CLU_036807_0_0_6"/>
<feature type="transmembrane region" description="Helical" evidence="9">
    <location>
        <begin position="409"/>
        <end position="426"/>
    </location>
</feature>
<dbReference type="BioCyc" id="SGLO343509:SGP1_RS05595-MONOMER"/>